<dbReference type="OrthoDB" id="8063676at2759"/>
<name>A0A4Y2KBQ6_ARAVE</name>
<protein>
    <submittedName>
        <fullName evidence="1">Uncharacterized protein</fullName>
    </submittedName>
</protein>
<comment type="caution">
    <text evidence="1">The sequence shown here is derived from an EMBL/GenBank/DDBJ whole genome shotgun (WGS) entry which is preliminary data.</text>
</comment>
<keyword evidence="2" id="KW-1185">Reference proteome</keyword>
<dbReference type="Pfam" id="PF14223">
    <property type="entry name" value="Retrotran_gag_2"/>
    <property type="match status" value="1"/>
</dbReference>
<evidence type="ECO:0000313" key="2">
    <source>
        <dbReference type="Proteomes" id="UP000499080"/>
    </source>
</evidence>
<dbReference type="AlphaFoldDB" id="A0A4Y2KBQ6"/>
<reference evidence="1 2" key="1">
    <citation type="journal article" date="2019" name="Sci. Rep.">
        <title>Orb-weaving spider Araneus ventricosus genome elucidates the spidroin gene catalogue.</title>
        <authorList>
            <person name="Kono N."/>
            <person name="Nakamura H."/>
            <person name="Ohtoshi R."/>
            <person name="Moran D.A.P."/>
            <person name="Shinohara A."/>
            <person name="Yoshida Y."/>
            <person name="Fujiwara M."/>
            <person name="Mori M."/>
            <person name="Tomita M."/>
            <person name="Arakawa K."/>
        </authorList>
    </citation>
    <scope>NUCLEOTIDE SEQUENCE [LARGE SCALE GENOMIC DNA]</scope>
</reference>
<evidence type="ECO:0000313" key="1">
    <source>
        <dbReference type="EMBL" id="GBM99707.1"/>
    </source>
</evidence>
<sequence>MEDYKLKKLDGDNYHAWAIRARAIMVQKKCWEVTDPGYGTEMTNNERKKNDEALSLMFLIVKDTFLDDIVDCVRAKETWTALKEMHTKFGLLHVF</sequence>
<accession>A0A4Y2KBQ6</accession>
<organism evidence="1 2">
    <name type="scientific">Araneus ventricosus</name>
    <name type="common">Orbweaver spider</name>
    <name type="synonym">Epeira ventricosa</name>
    <dbReference type="NCBI Taxonomy" id="182803"/>
    <lineage>
        <taxon>Eukaryota</taxon>
        <taxon>Metazoa</taxon>
        <taxon>Ecdysozoa</taxon>
        <taxon>Arthropoda</taxon>
        <taxon>Chelicerata</taxon>
        <taxon>Arachnida</taxon>
        <taxon>Araneae</taxon>
        <taxon>Araneomorphae</taxon>
        <taxon>Entelegynae</taxon>
        <taxon>Araneoidea</taxon>
        <taxon>Araneidae</taxon>
        <taxon>Araneus</taxon>
    </lineage>
</organism>
<dbReference type="Proteomes" id="UP000499080">
    <property type="component" value="Unassembled WGS sequence"/>
</dbReference>
<gene>
    <name evidence="1" type="ORF">AVEN_104066_1</name>
</gene>
<proteinExistence type="predicted"/>
<dbReference type="EMBL" id="BGPR01004441">
    <property type="protein sequence ID" value="GBM99707.1"/>
    <property type="molecule type" value="Genomic_DNA"/>
</dbReference>